<sequence>MDTTEELAATNTTVANFVDRQKFVDVNRNEKKKDEDKVGSNDGNRMKSTTKTVIINRVNNSAVKKHER</sequence>
<feature type="compositionally biased region" description="Polar residues" evidence="1">
    <location>
        <begin position="41"/>
        <end position="53"/>
    </location>
</feature>
<reference evidence="4" key="1">
    <citation type="submission" date="2017-02" db="UniProtKB">
        <authorList>
            <consortium name="WormBaseParasite"/>
        </authorList>
    </citation>
    <scope>IDENTIFICATION</scope>
</reference>
<evidence type="ECO:0000313" key="2">
    <source>
        <dbReference type="EMBL" id="VDM58754.1"/>
    </source>
</evidence>
<gene>
    <name evidence="2" type="ORF">ACOC_LOCUS7169</name>
</gene>
<feature type="region of interest" description="Disordered" evidence="1">
    <location>
        <begin position="26"/>
        <end position="53"/>
    </location>
</feature>
<reference evidence="2 3" key="2">
    <citation type="submission" date="2018-11" db="EMBL/GenBank/DDBJ databases">
        <authorList>
            <consortium name="Pathogen Informatics"/>
        </authorList>
    </citation>
    <scope>NUCLEOTIDE SEQUENCE [LARGE SCALE GENOMIC DNA]</scope>
    <source>
        <strain evidence="2 3">Costa Rica</strain>
    </source>
</reference>
<accession>A0A0R3PPM8</accession>
<organism evidence="4">
    <name type="scientific">Angiostrongylus costaricensis</name>
    <name type="common">Nematode worm</name>
    <dbReference type="NCBI Taxonomy" id="334426"/>
    <lineage>
        <taxon>Eukaryota</taxon>
        <taxon>Metazoa</taxon>
        <taxon>Ecdysozoa</taxon>
        <taxon>Nematoda</taxon>
        <taxon>Chromadorea</taxon>
        <taxon>Rhabditida</taxon>
        <taxon>Rhabditina</taxon>
        <taxon>Rhabditomorpha</taxon>
        <taxon>Strongyloidea</taxon>
        <taxon>Metastrongylidae</taxon>
        <taxon>Angiostrongylus</taxon>
    </lineage>
</organism>
<name>A0A0R3PPM8_ANGCS</name>
<evidence type="ECO:0000313" key="4">
    <source>
        <dbReference type="WBParaSite" id="ACOC_0000716801-mRNA-1"/>
    </source>
</evidence>
<protein>
    <submittedName>
        <fullName evidence="2 4">Uncharacterized protein</fullName>
    </submittedName>
</protein>
<proteinExistence type="predicted"/>
<feature type="compositionally biased region" description="Basic and acidic residues" evidence="1">
    <location>
        <begin position="26"/>
        <end position="39"/>
    </location>
</feature>
<evidence type="ECO:0000313" key="3">
    <source>
        <dbReference type="Proteomes" id="UP000267027"/>
    </source>
</evidence>
<dbReference type="AlphaFoldDB" id="A0A0R3PPM8"/>
<keyword evidence="3" id="KW-1185">Reference proteome</keyword>
<dbReference type="EMBL" id="UYYA01004011">
    <property type="protein sequence ID" value="VDM58754.1"/>
    <property type="molecule type" value="Genomic_DNA"/>
</dbReference>
<evidence type="ECO:0000256" key="1">
    <source>
        <dbReference type="SAM" id="MobiDB-lite"/>
    </source>
</evidence>
<dbReference type="Proteomes" id="UP000267027">
    <property type="component" value="Unassembled WGS sequence"/>
</dbReference>
<dbReference type="WBParaSite" id="ACOC_0000716801-mRNA-1">
    <property type="protein sequence ID" value="ACOC_0000716801-mRNA-1"/>
    <property type="gene ID" value="ACOC_0000716801"/>
</dbReference>